<evidence type="ECO:0000256" key="1">
    <source>
        <dbReference type="ARBA" id="ARBA00022801"/>
    </source>
</evidence>
<dbReference type="PaxDb" id="195103-CPF_0938"/>
<dbReference type="InterPro" id="IPR011604">
    <property type="entry name" value="PDDEXK-like_dom_sf"/>
</dbReference>
<feature type="domain" description="YqaJ viral recombinase" evidence="3">
    <location>
        <begin position="6"/>
        <end position="140"/>
    </location>
</feature>
<organism evidence="4 5">
    <name type="scientific">Clostridium perfringens (strain ATCC 13124 / DSM 756 / JCM 1290 / NCIMB 6125 / NCTC 8237 / Type A)</name>
    <dbReference type="NCBI Taxonomy" id="195103"/>
    <lineage>
        <taxon>Bacteria</taxon>
        <taxon>Bacillati</taxon>
        <taxon>Bacillota</taxon>
        <taxon>Clostridia</taxon>
        <taxon>Eubacteriales</taxon>
        <taxon>Clostridiaceae</taxon>
        <taxon>Clostridium</taxon>
    </lineage>
</organism>
<evidence type="ECO:0000313" key="5">
    <source>
        <dbReference type="Proteomes" id="UP000001823"/>
    </source>
</evidence>
<dbReference type="Gene3D" id="3.90.320.10">
    <property type="match status" value="1"/>
</dbReference>
<dbReference type="PANTHER" id="PTHR46609:SF6">
    <property type="entry name" value="EXONUCLEASE, PHAGE-TYPE_RECB, C-TERMINAL DOMAIN-CONTAINING PROTEIN-RELATED"/>
    <property type="match status" value="1"/>
</dbReference>
<feature type="coiled-coil region" evidence="2">
    <location>
        <begin position="217"/>
        <end position="251"/>
    </location>
</feature>
<dbReference type="KEGG" id="cpf:CPF_0938"/>
<evidence type="ECO:0000256" key="2">
    <source>
        <dbReference type="SAM" id="Coils"/>
    </source>
</evidence>
<reference evidence="4 5" key="1">
    <citation type="journal article" date="2006" name="Genome Res.">
        <title>Skewed genomic variability in strains of the toxigenic bacterial pathogen, Clostridium perfringens.</title>
        <authorList>
            <person name="Myers G.S."/>
            <person name="Rasko D.A."/>
            <person name="Cheung J.K."/>
            <person name="Ravel J."/>
            <person name="Seshadri R."/>
            <person name="Deboy R.T."/>
            <person name="Ren Q."/>
            <person name="Varga J."/>
            <person name="Awad M.M."/>
            <person name="Brinkac L.M."/>
            <person name="Daugherty S.C."/>
            <person name="Haft D.H."/>
            <person name="Dodson R.J."/>
            <person name="Madupu R."/>
            <person name="Nelson W.C."/>
            <person name="Rosovitz M.J."/>
            <person name="Sullivan S.A."/>
            <person name="Khouri H."/>
            <person name="Dimitrov G.I."/>
            <person name="Watkins K.L."/>
            <person name="Mulligan S."/>
            <person name="Benton J."/>
            <person name="Radune D."/>
            <person name="Fisher D.J."/>
            <person name="Atkins H.S."/>
            <person name="Hiscox T."/>
            <person name="Jost B.H."/>
            <person name="Billington S.J."/>
            <person name="Songer J.G."/>
            <person name="McClane B.A."/>
            <person name="Titball R.W."/>
            <person name="Rood J.I."/>
            <person name="Melville S.B."/>
            <person name="Paulsen I.T."/>
        </authorList>
    </citation>
    <scope>NUCLEOTIDE SEQUENCE [LARGE SCALE GENOMIC DNA]</scope>
    <source>
        <strain evidence="5">ATCC 13124 / DSM 756 / JCM 1290 / NCIMB 6125 / NCTC 8237 / S 107 / Type A</strain>
    </source>
</reference>
<dbReference type="RefSeq" id="WP_011590456.1">
    <property type="nucleotide sequence ID" value="NC_008261.1"/>
</dbReference>
<evidence type="ECO:0000313" key="4">
    <source>
        <dbReference type="EMBL" id="ABG83964.1"/>
    </source>
</evidence>
<protein>
    <recommendedName>
        <fullName evidence="3">YqaJ viral recombinase domain-containing protein</fullName>
    </recommendedName>
</protein>
<name>A0A0H2YT70_CLOP1</name>
<dbReference type="InterPro" id="IPR011335">
    <property type="entry name" value="Restrct_endonuc-II-like"/>
</dbReference>
<keyword evidence="5" id="KW-1185">Reference proteome</keyword>
<dbReference type="InterPro" id="IPR017482">
    <property type="entry name" value="Lambda-type_endonuclease"/>
</dbReference>
<dbReference type="NCBIfam" id="TIGR03033">
    <property type="entry name" value="phage_rel_nuc"/>
    <property type="match status" value="1"/>
</dbReference>
<keyword evidence="2" id="KW-0175">Coiled coil</keyword>
<keyword evidence="1" id="KW-0378">Hydrolase</keyword>
<dbReference type="STRING" id="195103.CPF_0938"/>
<dbReference type="eggNOG" id="COG5377">
    <property type="taxonomic scope" value="Bacteria"/>
</dbReference>
<evidence type="ECO:0000259" key="3">
    <source>
        <dbReference type="Pfam" id="PF09588"/>
    </source>
</evidence>
<accession>A0A0H2YT70</accession>
<proteinExistence type="predicted"/>
<dbReference type="PANTHER" id="PTHR46609">
    <property type="entry name" value="EXONUCLEASE, PHAGE-TYPE/RECB, C-TERMINAL DOMAIN-CONTAINING PROTEIN"/>
    <property type="match status" value="1"/>
</dbReference>
<dbReference type="Proteomes" id="UP000001823">
    <property type="component" value="Chromosome"/>
</dbReference>
<dbReference type="HOGENOM" id="CLU_049574_1_1_9"/>
<dbReference type="InterPro" id="IPR019080">
    <property type="entry name" value="YqaJ_viral_recombinase"/>
</dbReference>
<gene>
    <name evidence="4" type="ordered locus">CPF_0938</name>
</gene>
<dbReference type="SUPFAM" id="SSF52980">
    <property type="entry name" value="Restriction endonuclease-like"/>
    <property type="match status" value="1"/>
</dbReference>
<dbReference type="InterPro" id="IPR051703">
    <property type="entry name" value="NF-kappa-B_Signaling_Reg"/>
</dbReference>
<dbReference type="AlphaFoldDB" id="A0A0H2YT70"/>
<dbReference type="EMBL" id="CP000246">
    <property type="protein sequence ID" value="ABG83964.1"/>
    <property type="molecule type" value="Genomic_DNA"/>
</dbReference>
<dbReference type="GO" id="GO:0016787">
    <property type="term" value="F:hydrolase activity"/>
    <property type="evidence" value="ECO:0007669"/>
    <property type="project" value="UniProtKB-KW"/>
</dbReference>
<sequence>MEERLEWLRERQKGIGGSDIGAILGLNKYKTAFEVYLEKTEPILEVGEQSESAYWGDQFEEVVAKEFEKRTGKKVRRDRRHFQNKDYPFMVANIDRRIVGENSILECKTANQYLAKEWEEEEVPASYLVQVQHYLAVTGATKGYIAVLIGGQKFIWKEVERDDELIEYIIEAEKDFWKMVKDKTPPALDGSSAAEKWVNERYKKVNEGEVIKLDSSWKELLNKRKELKEYKDNVEQEIKEIENQLKQNIGYAEYANVPGYSISLKQSVRKNLDSSKIKELLKDDYEKYLKESISRRLIIKEEK</sequence>
<dbReference type="Pfam" id="PF09588">
    <property type="entry name" value="YqaJ"/>
    <property type="match status" value="1"/>
</dbReference>